<dbReference type="RefSeq" id="WP_014797989.1">
    <property type="nucleotide sequence ID" value="NC_018018.1"/>
</dbReference>
<dbReference type="STRING" id="880071.Fleli_2162"/>
<dbReference type="InterPro" id="IPR026881">
    <property type="entry name" value="WYL_dom"/>
</dbReference>
<dbReference type="PANTHER" id="PTHR34580">
    <property type="match status" value="1"/>
</dbReference>
<gene>
    <name evidence="3" type="ordered locus">Fleli_2162</name>
</gene>
<evidence type="ECO:0000259" key="2">
    <source>
        <dbReference type="Pfam" id="PF25583"/>
    </source>
</evidence>
<dbReference type="eggNOG" id="COG2378">
    <property type="taxonomic scope" value="Bacteria"/>
</dbReference>
<feature type="domain" description="WCX" evidence="2">
    <location>
        <begin position="254"/>
        <end position="330"/>
    </location>
</feature>
<protein>
    <submittedName>
        <fullName evidence="3">Uncharacterized protein</fullName>
    </submittedName>
</protein>
<organism evidence="3 4">
    <name type="scientific">Bernardetia litoralis (strain ATCC 23117 / DSM 6794 / NBRC 15988 / NCIMB 1366 / Fx l1 / Sio-4)</name>
    <name type="common">Flexibacter litoralis</name>
    <dbReference type="NCBI Taxonomy" id="880071"/>
    <lineage>
        <taxon>Bacteria</taxon>
        <taxon>Pseudomonadati</taxon>
        <taxon>Bacteroidota</taxon>
        <taxon>Cytophagia</taxon>
        <taxon>Cytophagales</taxon>
        <taxon>Bernardetiaceae</taxon>
        <taxon>Bernardetia</taxon>
    </lineage>
</organism>
<feature type="domain" description="WYL" evidence="1">
    <location>
        <begin position="161"/>
        <end position="220"/>
    </location>
</feature>
<dbReference type="PROSITE" id="PS52050">
    <property type="entry name" value="WYL"/>
    <property type="match status" value="1"/>
</dbReference>
<dbReference type="InterPro" id="IPR051534">
    <property type="entry name" value="CBASS_pafABC_assoc_protein"/>
</dbReference>
<name>I4AKQ7_BERLS</name>
<dbReference type="PATRIC" id="fig|880071.3.peg.2149"/>
<accession>I4AKQ7</accession>
<sequence>MAATKLAFFRYLLIDQMLRSKFKPFPTKDELLEACRERFGVSSASTIEKDLAAMRDEFDAPIQYSKKMRGYSYSDTKYKFLSVNLSDDEQLAMAFVESLLGEFRELPIFNEFSGAVDKVLDGMEIAKSSEVQKNVQRIIQVEQSIYKGKGTHQLKDLIYHISEQNVIKIFYQKHNEPHTKPYSIHPYLLKEYRNMWYLIGWVRKYNEVRTFGLDRIMEIEPSEETLFMTPEQAHFNPEEFYHYCIGVSALNQKPEDVILSFDPFQGKYIKSQPIHHTQEVLVEDDNEYRIRLHLIVNYEFKMLILGYGSSVRVISPSPLEKQIRAELENTLQQY</sequence>
<dbReference type="Pfam" id="PF13280">
    <property type="entry name" value="WYL"/>
    <property type="match status" value="1"/>
</dbReference>
<reference evidence="4" key="1">
    <citation type="submission" date="2012-06" db="EMBL/GenBank/DDBJ databases">
        <title>The complete genome of Flexibacter litoralis DSM 6794.</title>
        <authorList>
            <person name="Lucas S."/>
            <person name="Copeland A."/>
            <person name="Lapidus A."/>
            <person name="Glavina del Rio T."/>
            <person name="Dalin E."/>
            <person name="Tice H."/>
            <person name="Bruce D."/>
            <person name="Goodwin L."/>
            <person name="Pitluck S."/>
            <person name="Peters L."/>
            <person name="Ovchinnikova G."/>
            <person name="Lu M."/>
            <person name="Kyrpides N."/>
            <person name="Mavromatis K."/>
            <person name="Ivanova N."/>
            <person name="Brettin T."/>
            <person name="Detter J.C."/>
            <person name="Han C."/>
            <person name="Larimer F."/>
            <person name="Land M."/>
            <person name="Hauser L."/>
            <person name="Markowitz V."/>
            <person name="Cheng J.-F."/>
            <person name="Hugenholtz P."/>
            <person name="Woyke T."/>
            <person name="Wu D."/>
            <person name="Spring S."/>
            <person name="Lang E."/>
            <person name="Kopitz M."/>
            <person name="Brambilla E."/>
            <person name="Klenk H.-P."/>
            <person name="Eisen J.A."/>
        </authorList>
    </citation>
    <scope>NUCLEOTIDE SEQUENCE [LARGE SCALE GENOMIC DNA]</scope>
    <source>
        <strain evidence="4">ATCC 23117 / DSM 6794 / NBRC 15988 / NCIMB 1366 / Sio-4</strain>
    </source>
</reference>
<evidence type="ECO:0000313" key="3">
    <source>
        <dbReference type="EMBL" id="AFM04542.1"/>
    </source>
</evidence>
<dbReference type="PANTHER" id="PTHR34580:SF9">
    <property type="entry name" value="SLL5097 PROTEIN"/>
    <property type="match status" value="1"/>
</dbReference>
<proteinExistence type="predicted"/>
<dbReference type="HOGENOM" id="CLU_041141_6_2_10"/>
<dbReference type="OrthoDB" id="43316at2"/>
<dbReference type="Pfam" id="PF25583">
    <property type="entry name" value="WCX"/>
    <property type="match status" value="1"/>
</dbReference>
<dbReference type="EMBL" id="CP003345">
    <property type="protein sequence ID" value="AFM04542.1"/>
    <property type="molecule type" value="Genomic_DNA"/>
</dbReference>
<evidence type="ECO:0000259" key="1">
    <source>
        <dbReference type="Pfam" id="PF13280"/>
    </source>
</evidence>
<dbReference type="AlphaFoldDB" id="I4AKQ7"/>
<dbReference type="InterPro" id="IPR057727">
    <property type="entry name" value="WCX_dom"/>
</dbReference>
<evidence type="ECO:0000313" key="4">
    <source>
        <dbReference type="Proteomes" id="UP000006054"/>
    </source>
</evidence>
<keyword evidence="4" id="KW-1185">Reference proteome</keyword>
<dbReference type="Proteomes" id="UP000006054">
    <property type="component" value="Chromosome"/>
</dbReference>
<dbReference type="KEGG" id="fli:Fleli_2162"/>